<dbReference type="Gene3D" id="3.40.50.720">
    <property type="entry name" value="NAD(P)-binding Rossmann-like Domain"/>
    <property type="match status" value="1"/>
</dbReference>
<evidence type="ECO:0000256" key="1">
    <source>
        <dbReference type="ARBA" id="ARBA00022857"/>
    </source>
</evidence>
<dbReference type="InterPro" id="IPR013154">
    <property type="entry name" value="ADH-like_N"/>
</dbReference>
<dbReference type="Pfam" id="PF13602">
    <property type="entry name" value="ADH_zinc_N_2"/>
    <property type="match status" value="1"/>
</dbReference>
<keyword evidence="2" id="KW-0560">Oxidoreductase</keyword>
<dbReference type="Pfam" id="PF08240">
    <property type="entry name" value="ADH_N"/>
    <property type="match status" value="1"/>
</dbReference>
<dbReference type="EMBL" id="PSVT01000053">
    <property type="protein sequence ID" value="PPH72266.1"/>
    <property type="molecule type" value="Genomic_DNA"/>
</dbReference>
<proteinExistence type="predicted"/>
<protein>
    <submittedName>
        <fullName evidence="4">Alcohol dehydrogenase</fullName>
    </submittedName>
</protein>
<dbReference type="SMART" id="SM00829">
    <property type="entry name" value="PKS_ER"/>
    <property type="match status" value="1"/>
</dbReference>
<evidence type="ECO:0000313" key="4">
    <source>
        <dbReference type="EMBL" id="PPH72266.1"/>
    </source>
</evidence>
<dbReference type="Proteomes" id="UP000239698">
    <property type="component" value="Unassembled WGS sequence"/>
</dbReference>
<dbReference type="InterPro" id="IPR011032">
    <property type="entry name" value="GroES-like_sf"/>
</dbReference>
<dbReference type="CDD" id="cd05289">
    <property type="entry name" value="MDR_like_2"/>
    <property type="match status" value="1"/>
</dbReference>
<organism evidence="4 5">
    <name type="scientific">Rathayibacter rathayi</name>
    <name type="common">Corynebacterium rathayi</name>
    <dbReference type="NCBI Taxonomy" id="33887"/>
    <lineage>
        <taxon>Bacteria</taxon>
        <taxon>Bacillati</taxon>
        <taxon>Actinomycetota</taxon>
        <taxon>Actinomycetes</taxon>
        <taxon>Micrococcales</taxon>
        <taxon>Microbacteriaceae</taxon>
        <taxon>Rathayibacter</taxon>
    </lineage>
</organism>
<comment type="caution">
    <text evidence="4">The sequence shown here is derived from an EMBL/GenBank/DDBJ whole genome shotgun (WGS) entry which is preliminary data.</text>
</comment>
<dbReference type="SUPFAM" id="SSF50129">
    <property type="entry name" value="GroES-like"/>
    <property type="match status" value="1"/>
</dbReference>
<evidence type="ECO:0000256" key="2">
    <source>
        <dbReference type="ARBA" id="ARBA00023002"/>
    </source>
</evidence>
<accession>A0ABX5A834</accession>
<dbReference type="RefSeq" id="WP_104257043.1">
    <property type="nucleotide sequence ID" value="NZ_PSXO01000095.1"/>
</dbReference>
<feature type="domain" description="Enoyl reductase (ER)" evidence="3">
    <location>
        <begin position="17"/>
        <end position="317"/>
    </location>
</feature>
<gene>
    <name evidence="4" type="ORF">C5C40_14765</name>
</gene>
<dbReference type="SUPFAM" id="SSF51735">
    <property type="entry name" value="NAD(P)-binding Rossmann-fold domains"/>
    <property type="match status" value="1"/>
</dbReference>
<keyword evidence="1" id="KW-0521">NADP</keyword>
<evidence type="ECO:0000313" key="5">
    <source>
        <dbReference type="Proteomes" id="UP000239698"/>
    </source>
</evidence>
<evidence type="ECO:0000259" key="3">
    <source>
        <dbReference type="SMART" id="SM00829"/>
    </source>
</evidence>
<dbReference type="InterPro" id="IPR036291">
    <property type="entry name" value="NAD(P)-bd_dom_sf"/>
</dbReference>
<name>A0ABX5A834_RATRA</name>
<dbReference type="InterPro" id="IPR020843">
    <property type="entry name" value="ER"/>
</dbReference>
<dbReference type="PANTHER" id="PTHR48106">
    <property type="entry name" value="QUINONE OXIDOREDUCTASE PIG3-RELATED"/>
    <property type="match status" value="1"/>
</dbReference>
<sequence length="319" mass="32175">METGRMVVAMQAEGFDGPEALRAVEVDPGEPAPGRVRIAVRAAGVNPADAKLLRGVFGRGRVPVRPGSEVSGVVTAVGEKSEGPLGPIRVGDEVVAFRVSGGYTAELVAPASAVLPKPGGLDWASAAGLLLAGTTAEHLVQATRVSSGDTVLVHGASGAVGTLAVQLAVTRGARVLGTTSERGEDVVRRFGAEPLRYGAGLADRVRALATNGIDAALDTAGTDEALDASVNLVADRSRIATIAGFEQAARLGGILMLGGGPNADSGTALRDAARPGLLERAGRGELEVVLGPSFPLREAAAALALVESGRARGKVVLLP</sequence>
<reference evidence="4 5" key="1">
    <citation type="submission" date="2018-02" db="EMBL/GenBank/DDBJ databases">
        <title>Bacteriophage NCPPB3778 and a type I-E CRISPR drive the evolution of the US Biological Select Agent, Rathayibacter toxicus.</title>
        <authorList>
            <person name="Davis E.W.II."/>
            <person name="Tabima J.F."/>
            <person name="Weisberg A.J."/>
            <person name="Lopes L.D."/>
            <person name="Wiseman M.S."/>
            <person name="Wiseman M.S."/>
            <person name="Pupko T."/>
            <person name="Belcher M.S."/>
            <person name="Sechler A.J."/>
            <person name="Tancos M.A."/>
            <person name="Schroeder B.K."/>
            <person name="Murray T.D."/>
            <person name="Luster D.G."/>
            <person name="Schneider W.L."/>
            <person name="Rogers E."/>
            <person name="Andreote F.D."/>
            <person name="Grunwald N.J."/>
            <person name="Putnam M.L."/>
            <person name="Chang J.H."/>
        </authorList>
    </citation>
    <scope>NUCLEOTIDE SEQUENCE [LARGE SCALE GENOMIC DNA]</scope>
    <source>
        <strain evidence="4 5">AY1D6</strain>
    </source>
</reference>
<keyword evidence="5" id="KW-1185">Reference proteome</keyword>
<dbReference type="Gene3D" id="3.90.180.10">
    <property type="entry name" value="Medium-chain alcohol dehydrogenases, catalytic domain"/>
    <property type="match status" value="1"/>
</dbReference>